<sequence length="396" mass="44533">MVEIIIDRFAKESAYNANKPNVPRAHLRHLKTWLTLAQHSAEHDGAEPTPARNAFSLAPLGFVVSSRKGFFLSPDILSTFPAILSTKSVNIGSGGRRESWGKSAFPSRKIQSSHGFPYGYLVTTSPRSKTPPWYAPIRPPKAFVALVCHEVMGDHWSDASSETNSPGCDGRCVHGPVNIHRGMRSAITSDSNFMFSSCERTIELRQSFRIRSALRLASHYNCHCSTCVARPIRAMRIGRHPHLPPHIIRQSFVSTARTFLFVSEPFVWAGRTKPTMYHTTGWLARMPSLSLPSTRRRRHTQDKAKNVDFTKQARKALSILLVKRASRNKKIVLTRNRKCFERRRLPSYRRSTARCGTQLVAPARHSAPRLTSVAKTFSLGACLKATQNEGFARYRT</sequence>
<dbReference type="AlphaFoldDB" id="A0AAE1R210"/>
<keyword evidence="2" id="KW-1185">Reference proteome</keyword>
<accession>A0AAE1R210</accession>
<evidence type="ECO:0000313" key="1">
    <source>
        <dbReference type="EMBL" id="KAK4343800.1"/>
    </source>
</evidence>
<gene>
    <name evidence="1" type="ORF">RND71_036894</name>
</gene>
<dbReference type="EMBL" id="JAVYJV010000020">
    <property type="protein sequence ID" value="KAK4343800.1"/>
    <property type="molecule type" value="Genomic_DNA"/>
</dbReference>
<proteinExistence type="predicted"/>
<name>A0AAE1R210_9SOLA</name>
<reference evidence="1" key="1">
    <citation type="submission" date="2023-12" db="EMBL/GenBank/DDBJ databases">
        <title>Genome assembly of Anisodus tanguticus.</title>
        <authorList>
            <person name="Wang Y.-J."/>
        </authorList>
    </citation>
    <scope>NUCLEOTIDE SEQUENCE</scope>
    <source>
        <strain evidence="1">KB-2021</strain>
        <tissue evidence="1">Leaf</tissue>
    </source>
</reference>
<protein>
    <submittedName>
        <fullName evidence="1">Uncharacterized protein</fullName>
    </submittedName>
</protein>
<organism evidence="1 2">
    <name type="scientific">Anisodus tanguticus</name>
    <dbReference type="NCBI Taxonomy" id="243964"/>
    <lineage>
        <taxon>Eukaryota</taxon>
        <taxon>Viridiplantae</taxon>
        <taxon>Streptophyta</taxon>
        <taxon>Embryophyta</taxon>
        <taxon>Tracheophyta</taxon>
        <taxon>Spermatophyta</taxon>
        <taxon>Magnoliopsida</taxon>
        <taxon>eudicotyledons</taxon>
        <taxon>Gunneridae</taxon>
        <taxon>Pentapetalae</taxon>
        <taxon>asterids</taxon>
        <taxon>lamiids</taxon>
        <taxon>Solanales</taxon>
        <taxon>Solanaceae</taxon>
        <taxon>Solanoideae</taxon>
        <taxon>Hyoscyameae</taxon>
        <taxon>Anisodus</taxon>
    </lineage>
</organism>
<comment type="caution">
    <text evidence="1">The sequence shown here is derived from an EMBL/GenBank/DDBJ whole genome shotgun (WGS) entry which is preliminary data.</text>
</comment>
<dbReference type="Proteomes" id="UP001291623">
    <property type="component" value="Unassembled WGS sequence"/>
</dbReference>
<evidence type="ECO:0000313" key="2">
    <source>
        <dbReference type="Proteomes" id="UP001291623"/>
    </source>
</evidence>